<proteinExistence type="predicted"/>
<organism evidence="1 2">
    <name type="scientific">Mucilaginibacter ginkgonis</name>
    <dbReference type="NCBI Taxonomy" id="2682091"/>
    <lineage>
        <taxon>Bacteria</taxon>
        <taxon>Pseudomonadati</taxon>
        <taxon>Bacteroidota</taxon>
        <taxon>Sphingobacteriia</taxon>
        <taxon>Sphingobacteriales</taxon>
        <taxon>Sphingobacteriaceae</taxon>
        <taxon>Mucilaginibacter</taxon>
    </lineage>
</organism>
<dbReference type="RefSeq" id="WP_157524497.1">
    <property type="nucleotide sequence ID" value="NZ_CP066775.1"/>
</dbReference>
<accession>A0A6I4IN62</accession>
<dbReference type="EMBL" id="CP066775">
    <property type="protein sequence ID" value="QQL49380.1"/>
    <property type="molecule type" value="Genomic_DNA"/>
</dbReference>
<dbReference type="Proteomes" id="UP000429232">
    <property type="component" value="Chromosome"/>
</dbReference>
<evidence type="ECO:0000313" key="1">
    <source>
        <dbReference type="EMBL" id="QQL49380.1"/>
    </source>
</evidence>
<gene>
    <name evidence="1" type="ORF">GO620_014580</name>
</gene>
<reference evidence="1 2" key="1">
    <citation type="submission" date="2020-12" db="EMBL/GenBank/DDBJ databases">
        <title>HMF7856_wgs.fasta genome submission.</title>
        <authorList>
            <person name="Kang H."/>
            <person name="Kim H."/>
            <person name="Joh K."/>
        </authorList>
    </citation>
    <scope>NUCLEOTIDE SEQUENCE [LARGE SCALE GENOMIC DNA]</scope>
    <source>
        <strain evidence="1 2">HMF7856</strain>
    </source>
</reference>
<protein>
    <submittedName>
        <fullName evidence="1">3-oxoacyl-ACP synthase</fullName>
    </submittedName>
</protein>
<dbReference type="AlphaFoldDB" id="A0A6I4IN62"/>
<name>A0A6I4IN62_9SPHI</name>
<sequence>MNELKQQLYNYCRSYAQNRVDILTDAIESARQSAAEDTKSSAGDKYETGREMLQQETNRNTTLLNEANKLLVVLNRISTTGISKTADGGSIVVTDNGNFYLAVSAGTAIVAGTSYFTVSQASPIGQKLTGKKPGDTFEMNGKIYKVKEVQ</sequence>
<dbReference type="KEGG" id="mgik:GO620_014580"/>
<evidence type="ECO:0000313" key="2">
    <source>
        <dbReference type="Proteomes" id="UP000429232"/>
    </source>
</evidence>
<keyword evidence="2" id="KW-1185">Reference proteome</keyword>